<accession>A0A2U8HBE0</accession>
<evidence type="ECO:0000313" key="3">
    <source>
        <dbReference type="Proteomes" id="UP000244902"/>
    </source>
</evidence>
<dbReference type="InterPro" id="IPR038152">
    <property type="entry name" value="Carbam_trans_C_sf"/>
</dbReference>
<reference evidence="2 3" key="1">
    <citation type="submission" date="2017-06" db="EMBL/GenBank/DDBJ databases">
        <title>Azoarcus sp. TSNA42 complete genome sequence.</title>
        <authorList>
            <person name="Woo J.-H."/>
            <person name="Kim H.-S."/>
        </authorList>
    </citation>
    <scope>NUCLEOTIDE SEQUENCE [LARGE SCALE GENOMIC DNA]</scope>
    <source>
        <strain evidence="2 3">TSNA42</strain>
    </source>
</reference>
<dbReference type="AlphaFoldDB" id="A0A2U8HBE0"/>
<protein>
    <recommendedName>
        <fullName evidence="1">Carbamoyltransferase C-terminal domain-containing protein</fullName>
    </recommendedName>
</protein>
<dbReference type="Pfam" id="PF16861">
    <property type="entry name" value="Carbam_trans_C"/>
    <property type="match status" value="1"/>
</dbReference>
<sequence length="57" mass="6571">MLGILIKIYYEQVRNTSFNLHGEPIVVTIDDADRTFERSEIDHLLIGDLILLSKRKG</sequence>
<dbReference type="EMBL" id="CP022188">
    <property type="protein sequence ID" value="AWI82015.1"/>
    <property type="molecule type" value="Genomic_DNA"/>
</dbReference>
<name>A0A2U8HBE0_9RHOO</name>
<evidence type="ECO:0000313" key="2">
    <source>
        <dbReference type="EMBL" id="AWI82015.1"/>
    </source>
</evidence>
<gene>
    <name evidence="2" type="ORF">CEW87_11695</name>
</gene>
<evidence type="ECO:0000259" key="1">
    <source>
        <dbReference type="Pfam" id="PF16861"/>
    </source>
</evidence>
<organism evidence="2 3">
    <name type="scientific">Parazoarcus communis</name>
    <dbReference type="NCBI Taxonomy" id="41977"/>
    <lineage>
        <taxon>Bacteria</taxon>
        <taxon>Pseudomonadati</taxon>
        <taxon>Pseudomonadota</taxon>
        <taxon>Betaproteobacteria</taxon>
        <taxon>Rhodocyclales</taxon>
        <taxon>Zoogloeaceae</taxon>
        <taxon>Parazoarcus</taxon>
    </lineage>
</organism>
<proteinExistence type="predicted"/>
<dbReference type="Gene3D" id="3.90.870.20">
    <property type="entry name" value="Carbamoyltransferase, C-terminal domain"/>
    <property type="match status" value="1"/>
</dbReference>
<feature type="domain" description="Carbamoyltransferase C-terminal" evidence="1">
    <location>
        <begin position="12"/>
        <end position="51"/>
    </location>
</feature>
<dbReference type="InterPro" id="IPR031730">
    <property type="entry name" value="Carbam_trans_C"/>
</dbReference>
<dbReference type="Proteomes" id="UP000244902">
    <property type="component" value="Chromosome"/>
</dbReference>